<evidence type="ECO:0000313" key="1">
    <source>
        <dbReference type="EMBL" id="RRD90435.1"/>
    </source>
</evidence>
<sequence>MKVLSMTLVKRYCGMSHWVFETHAGKCEAHYLSTGRILFAIGSHAALDCIPKRIKIKGVTCDSDR</sequence>
<dbReference type="AlphaFoldDB" id="A0A3P2A623"/>
<dbReference type="EMBL" id="RQYC01000006">
    <property type="protein sequence ID" value="RRD90435.1"/>
    <property type="molecule type" value="Genomic_DNA"/>
</dbReference>
<organism evidence="1 2">
    <name type="scientific">Conchiformibius steedae</name>
    <dbReference type="NCBI Taxonomy" id="153493"/>
    <lineage>
        <taxon>Bacteria</taxon>
        <taxon>Pseudomonadati</taxon>
        <taxon>Pseudomonadota</taxon>
        <taxon>Betaproteobacteria</taxon>
        <taxon>Neisseriales</taxon>
        <taxon>Neisseriaceae</taxon>
        <taxon>Conchiformibius</taxon>
    </lineage>
</organism>
<dbReference type="Proteomes" id="UP000269923">
    <property type="component" value="Unassembled WGS sequence"/>
</dbReference>
<evidence type="ECO:0000313" key="2">
    <source>
        <dbReference type="Proteomes" id="UP000269923"/>
    </source>
</evidence>
<name>A0A3P2A623_9NEIS</name>
<gene>
    <name evidence="1" type="ORF">EII21_05825</name>
</gene>
<accession>A0A3P2A623</accession>
<reference evidence="1 2" key="1">
    <citation type="submission" date="2018-11" db="EMBL/GenBank/DDBJ databases">
        <title>Genomes From Bacteria Associated with the Canine Oral Cavity: a Test Case for Automated Genome-Based Taxonomic Assignment.</title>
        <authorList>
            <person name="Coil D.A."/>
            <person name="Jospin G."/>
            <person name="Darling A.E."/>
            <person name="Wallis C."/>
            <person name="Davis I.J."/>
            <person name="Harris S."/>
            <person name="Eisen J.A."/>
            <person name="Holcombe L.J."/>
            <person name="O'Flynn C."/>
        </authorList>
    </citation>
    <scope>NUCLEOTIDE SEQUENCE [LARGE SCALE GENOMIC DNA]</scope>
    <source>
        <strain evidence="1 2">COT-280</strain>
    </source>
</reference>
<comment type="caution">
    <text evidence="1">The sequence shown here is derived from an EMBL/GenBank/DDBJ whole genome shotgun (WGS) entry which is preliminary data.</text>
</comment>
<protein>
    <submittedName>
        <fullName evidence="1">Uncharacterized protein</fullName>
    </submittedName>
</protein>
<keyword evidence="2" id="KW-1185">Reference proteome</keyword>
<proteinExistence type="predicted"/>